<evidence type="ECO:0000256" key="2">
    <source>
        <dbReference type="ARBA" id="ARBA00006375"/>
    </source>
</evidence>
<keyword evidence="8" id="KW-0496">Mitochondrion</keyword>
<keyword evidence="6" id="KW-0999">Mitochondrion inner membrane</keyword>
<keyword evidence="9 10" id="KW-0472">Membrane</keyword>
<evidence type="ECO:0008006" key="14">
    <source>
        <dbReference type="Google" id="ProtNLM"/>
    </source>
</evidence>
<dbReference type="PROSITE" id="PS50920">
    <property type="entry name" value="SOLCAR"/>
    <property type="match status" value="2"/>
</dbReference>
<dbReference type="OMA" id="INAGEKR"/>
<keyword evidence="7" id="KW-1133">Transmembrane helix</keyword>
<reference evidence="13" key="1">
    <citation type="journal article" date="2011" name="PLoS Genet.">
        <title>Genomic analysis of the necrotrophic fungal pathogens Sclerotinia sclerotiorum and Botrytis cinerea.</title>
        <authorList>
            <person name="Amselem J."/>
            <person name="Cuomo C.A."/>
            <person name="van Kan J.A."/>
            <person name="Viaud M."/>
            <person name="Benito E.P."/>
            <person name="Couloux A."/>
            <person name="Coutinho P.M."/>
            <person name="de Vries R.P."/>
            <person name="Dyer P.S."/>
            <person name="Fillinger S."/>
            <person name="Fournier E."/>
            <person name="Gout L."/>
            <person name="Hahn M."/>
            <person name="Kohn L."/>
            <person name="Lapalu N."/>
            <person name="Plummer K.M."/>
            <person name="Pradier J.M."/>
            <person name="Quevillon E."/>
            <person name="Sharon A."/>
            <person name="Simon A."/>
            <person name="ten Have A."/>
            <person name="Tudzynski B."/>
            <person name="Tudzynski P."/>
            <person name="Wincker P."/>
            <person name="Andrew M."/>
            <person name="Anthouard V."/>
            <person name="Beever R.E."/>
            <person name="Beffa R."/>
            <person name="Benoit I."/>
            <person name="Bouzid O."/>
            <person name="Brault B."/>
            <person name="Chen Z."/>
            <person name="Choquer M."/>
            <person name="Collemare J."/>
            <person name="Cotton P."/>
            <person name="Danchin E.G."/>
            <person name="Da Silva C."/>
            <person name="Gautier A."/>
            <person name="Giraud C."/>
            <person name="Giraud T."/>
            <person name="Gonzalez C."/>
            <person name="Grossetete S."/>
            <person name="Guldener U."/>
            <person name="Henrissat B."/>
            <person name="Howlett B.J."/>
            <person name="Kodira C."/>
            <person name="Kretschmer M."/>
            <person name="Lappartient A."/>
            <person name="Leroch M."/>
            <person name="Levis C."/>
            <person name="Mauceli E."/>
            <person name="Neuveglise C."/>
            <person name="Oeser B."/>
            <person name="Pearson M."/>
            <person name="Poulain J."/>
            <person name="Poussereau N."/>
            <person name="Quesneville H."/>
            <person name="Rascle C."/>
            <person name="Schumacher J."/>
            <person name="Segurens B."/>
            <person name="Sexton A."/>
            <person name="Silva E."/>
            <person name="Sirven C."/>
            <person name="Soanes D.M."/>
            <person name="Talbot N.J."/>
            <person name="Templeton M."/>
            <person name="Yandava C."/>
            <person name="Yarden O."/>
            <person name="Zeng Q."/>
            <person name="Rollins J.A."/>
            <person name="Lebrun M.H."/>
            <person name="Dickman M."/>
        </authorList>
    </citation>
    <scope>NUCLEOTIDE SEQUENCE [LARGE SCALE GENOMIC DNA]</scope>
    <source>
        <strain evidence="13">ATCC 18683 / 1980 / Ss-1</strain>
    </source>
</reference>
<evidence type="ECO:0000256" key="8">
    <source>
        <dbReference type="ARBA" id="ARBA00023128"/>
    </source>
</evidence>
<sequence length="216" mass="23380">MPPLQIGGVGGGINAGEKRVEKKREAKNYRGFVAVGHPFDTIKVRLQTSTASQFNGPLQCLLLTLRNEGFTGLYKGATPPLVGWMFMDSHALAGVMAGATVSFIAAPVEHLKARLQIQYSIHLPLISGAGGLSAQVFWMTSYPSDVVKQRIMTDPLAGGLGDGVRRFPNWKSAATAVYRENGWKGYWRGFLPCFLRAFPANAVALVAFEGVMRALP</sequence>
<evidence type="ECO:0000256" key="10">
    <source>
        <dbReference type="PROSITE-ProRule" id="PRU00282"/>
    </source>
</evidence>
<dbReference type="RefSeq" id="XP_001598806.1">
    <property type="nucleotide sequence ID" value="XM_001598756.1"/>
</dbReference>
<evidence type="ECO:0000256" key="3">
    <source>
        <dbReference type="ARBA" id="ARBA00022448"/>
    </source>
</evidence>
<organism evidence="12 13">
    <name type="scientific">Sclerotinia sclerotiorum (strain ATCC 18683 / 1980 / Ss-1)</name>
    <name type="common">White mold</name>
    <name type="synonym">Whetzelinia sclerotiorum</name>
    <dbReference type="NCBI Taxonomy" id="665079"/>
    <lineage>
        <taxon>Eukaryota</taxon>
        <taxon>Fungi</taxon>
        <taxon>Dikarya</taxon>
        <taxon>Ascomycota</taxon>
        <taxon>Pezizomycotina</taxon>
        <taxon>Leotiomycetes</taxon>
        <taxon>Helotiales</taxon>
        <taxon>Sclerotiniaceae</taxon>
        <taxon>Sclerotinia</taxon>
    </lineage>
</organism>
<evidence type="ECO:0000313" key="13">
    <source>
        <dbReference type="Proteomes" id="UP000001312"/>
    </source>
</evidence>
<dbReference type="InParanoid" id="A7E6H0"/>
<dbReference type="PANTHER" id="PTHR45624">
    <property type="entry name" value="MITOCHONDRIAL BASIC AMINO ACIDS TRANSPORTER-RELATED"/>
    <property type="match status" value="1"/>
</dbReference>
<gene>
    <name evidence="12" type="ORF">SS1G_00895</name>
</gene>
<evidence type="ECO:0000256" key="5">
    <source>
        <dbReference type="ARBA" id="ARBA00022737"/>
    </source>
</evidence>
<proteinExistence type="inferred from homology"/>
<dbReference type="PANTHER" id="PTHR45624:SF57">
    <property type="entry name" value="MITOCHONDRIAL SUBSTRATE CARRIER FAMILY PROTEIN L"/>
    <property type="match status" value="1"/>
</dbReference>
<evidence type="ECO:0000256" key="4">
    <source>
        <dbReference type="ARBA" id="ARBA00022692"/>
    </source>
</evidence>
<accession>A7E6H0</accession>
<feature type="repeat" description="Solcar" evidence="10">
    <location>
        <begin position="22"/>
        <end position="101"/>
    </location>
</feature>
<keyword evidence="5" id="KW-0677">Repeat</keyword>
<dbReference type="InterPro" id="IPR050567">
    <property type="entry name" value="Mitochondrial_Carrier"/>
</dbReference>
<dbReference type="SUPFAM" id="SSF103506">
    <property type="entry name" value="Mitochondrial carrier"/>
    <property type="match status" value="1"/>
</dbReference>
<dbReference type="InterPro" id="IPR018108">
    <property type="entry name" value="MCP_transmembrane"/>
</dbReference>
<keyword evidence="4 10" id="KW-0812">Transmembrane</keyword>
<dbReference type="GO" id="GO:0031966">
    <property type="term" value="C:mitochondrial membrane"/>
    <property type="evidence" value="ECO:0007669"/>
    <property type="project" value="UniProtKB-SubCell"/>
</dbReference>
<evidence type="ECO:0000256" key="7">
    <source>
        <dbReference type="ARBA" id="ARBA00022989"/>
    </source>
</evidence>
<name>A7E6H0_SCLS1</name>
<dbReference type="HOGENOM" id="CLU_015166_16_4_1"/>
<evidence type="ECO:0000256" key="9">
    <source>
        <dbReference type="ARBA" id="ARBA00023136"/>
    </source>
</evidence>
<keyword evidence="3 11" id="KW-0813">Transport</keyword>
<comment type="subcellular location">
    <subcellularLocation>
        <location evidence="1">Mitochondrion membrane</location>
        <topology evidence="1">Multi-pass membrane protein</topology>
    </subcellularLocation>
</comment>
<evidence type="ECO:0000313" key="12">
    <source>
        <dbReference type="EMBL" id="EDN91492.1"/>
    </source>
</evidence>
<comment type="similarity">
    <text evidence="2 11">Belongs to the mitochondrial carrier (TC 2.A.29) family.</text>
</comment>
<evidence type="ECO:0000256" key="1">
    <source>
        <dbReference type="ARBA" id="ARBA00004225"/>
    </source>
</evidence>
<evidence type="ECO:0000256" key="11">
    <source>
        <dbReference type="RuleBase" id="RU000488"/>
    </source>
</evidence>
<dbReference type="KEGG" id="ssl:SS1G_00895"/>
<protein>
    <recommendedName>
        <fullName evidence="14">Mitochondrial carrier protein</fullName>
    </recommendedName>
</protein>
<dbReference type="Gene3D" id="1.50.40.10">
    <property type="entry name" value="Mitochondrial carrier domain"/>
    <property type="match status" value="2"/>
</dbReference>
<evidence type="ECO:0000256" key="6">
    <source>
        <dbReference type="ARBA" id="ARBA00022792"/>
    </source>
</evidence>
<keyword evidence="13" id="KW-1185">Reference proteome</keyword>
<dbReference type="eggNOG" id="KOG0762">
    <property type="taxonomic scope" value="Eukaryota"/>
</dbReference>
<dbReference type="AlphaFoldDB" id="A7E6H0"/>
<dbReference type="EMBL" id="CH476621">
    <property type="protein sequence ID" value="EDN91492.1"/>
    <property type="molecule type" value="Genomic_DNA"/>
</dbReference>
<dbReference type="InterPro" id="IPR023395">
    <property type="entry name" value="MCP_dom_sf"/>
</dbReference>
<dbReference type="GeneID" id="5495049"/>
<feature type="repeat" description="Solcar" evidence="10">
    <location>
        <begin position="122"/>
        <end position="214"/>
    </location>
</feature>
<dbReference type="Pfam" id="PF00153">
    <property type="entry name" value="Mito_carr"/>
    <property type="match status" value="2"/>
</dbReference>
<dbReference type="Proteomes" id="UP000001312">
    <property type="component" value="Unassembled WGS sequence"/>
</dbReference>